<proteinExistence type="predicted"/>
<dbReference type="AlphaFoldDB" id="A0A179CWL2"/>
<dbReference type="InterPro" id="IPR036650">
    <property type="entry name" value="CAT_RNA-bd_dom_sf"/>
</dbReference>
<name>A0A179CWL2_BIBTR</name>
<dbReference type="PATRIC" id="fig|1261658.3.peg.1592"/>
<dbReference type="PANTHER" id="PTHR30185">
    <property type="entry name" value="CRYPTIC BETA-GLUCOSIDE BGL OPERON ANTITERMINATOR"/>
    <property type="match status" value="1"/>
</dbReference>
<dbReference type="Proteomes" id="UP000078358">
    <property type="component" value="Unassembled WGS sequence"/>
</dbReference>
<evidence type="ECO:0000313" key="4">
    <source>
        <dbReference type="Proteomes" id="UP000078358"/>
    </source>
</evidence>
<dbReference type="InterPro" id="IPR011608">
    <property type="entry name" value="PRD"/>
</dbReference>
<dbReference type="GO" id="GO:0003723">
    <property type="term" value="F:RNA binding"/>
    <property type="evidence" value="ECO:0007669"/>
    <property type="project" value="InterPro"/>
</dbReference>
<dbReference type="PANTHER" id="PTHR30185:SF15">
    <property type="entry name" value="CRYPTIC BETA-GLUCOSIDE BGL OPERON ANTITERMINATOR"/>
    <property type="match status" value="1"/>
</dbReference>
<dbReference type="SMART" id="SM01061">
    <property type="entry name" value="CAT_RBD"/>
    <property type="match status" value="1"/>
</dbReference>
<keyword evidence="1" id="KW-0677">Repeat</keyword>
<gene>
    <name evidence="3" type="ORF">F480_07960</name>
</gene>
<dbReference type="Pfam" id="PF03123">
    <property type="entry name" value="CAT_RBD"/>
    <property type="match status" value="1"/>
</dbReference>
<comment type="caution">
    <text evidence="3">The sequence shown here is derived from an EMBL/GenBank/DDBJ whole genome shotgun (WGS) entry which is preliminary data.</text>
</comment>
<dbReference type="InterPro" id="IPR036634">
    <property type="entry name" value="PRD_sf"/>
</dbReference>
<dbReference type="Pfam" id="PF00874">
    <property type="entry name" value="PRD"/>
    <property type="match status" value="2"/>
</dbReference>
<dbReference type="Gene3D" id="1.10.1790.10">
    <property type="entry name" value="PRD domain"/>
    <property type="match status" value="2"/>
</dbReference>
<dbReference type="Gene3D" id="2.30.24.10">
    <property type="entry name" value="CAT RNA-binding domain"/>
    <property type="match status" value="1"/>
</dbReference>
<organism evidence="3 4">
    <name type="scientific">Bibersteinia trehalosi Y31</name>
    <dbReference type="NCBI Taxonomy" id="1261658"/>
    <lineage>
        <taxon>Bacteria</taxon>
        <taxon>Pseudomonadati</taxon>
        <taxon>Pseudomonadota</taxon>
        <taxon>Gammaproteobacteria</taxon>
        <taxon>Pasteurellales</taxon>
        <taxon>Pasteurellaceae</taxon>
        <taxon>Bibersteinia</taxon>
    </lineage>
</organism>
<protein>
    <submittedName>
        <fullName evidence="3">Transcription antiterminator BglG</fullName>
    </submittedName>
</protein>
<reference evidence="3 4" key="1">
    <citation type="submission" date="2014-01" db="EMBL/GenBank/DDBJ databases">
        <authorList>
            <person name="Zuccon D."/>
        </authorList>
    </citation>
    <scope>NUCLEOTIDE SEQUENCE [LARGE SCALE GENOMIC DNA]</scope>
    <source>
        <strain evidence="3 4">Y31</strain>
    </source>
</reference>
<evidence type="ECO:0000259" key="2">
    <source>
        <dbReference type="PROSITE" id="PS51372"/>
    </source>
</evidence>
<evidence type="ECO:0000256" key="1">
    <source>
        <dbReference type="ARBA" id="ARBA00022737"/>
    </source>
</evidence>
<accession>A0A179CWL2</accession>
<dbReference type="SUPFAM" id="SSF50151">
    <property type="entry name" value="SacY-like RNA-binding domain"/>
    <property type="match status" value="1"/>
</dbReference>
<dbReference type="NCBIfam" id="NF046042">
    <property type="entry name" value="LicT"/>
    <property type="match status" value="1"/>
</dbReference>
<dbReference type="EMBL" id="JACI01000002">
    <property type="protein sequence ID" value="OAQ14303.1"/>
    <property type="molecule type" value="Genomic_DNA"/>
</dbReference>
<dbReference type="PROSITE" id="PS51372">
    <property type="entry name" value="PRD_2"/>
    <property type="match status" value="2"/>
</dbReference>
<sequence>MLKITKIFNNNALQTIDLLGTELVVLGKGIAFGKKVGDYADEQLVEKTFAITKNPFSIRLLEILEEIPSDYFRLTNQIVNQANQRLGTQLSQMIYVSLTDHLFHAVQRAQKGQNFGKGLSYEIRRLYRTEYQIGLDAVAQIQQQFDIQMDEDEAAFIALHIFNARTDADMQETYRTTQIIKDILNIVSHHFHQQLNEESYDYTRFITHLQHFAFRLFQPQTIYSSHDDFLYTQTQIAYPEAFRCVEKIARYLQNQFNKALNHDEQLYLIIHIQRVIGDKR</sequence>
<dbReference type="RefSeq" id="WP_015433298.1">
    <property type="nucleotide sequence ID" value="NZ_JACI01000002.1"/>
</dbReference>
<dbReference type="InterPro" id="IPR004341">
    <property type="entry name" value="CAT_RNA-bd_dom"/>
</dbReference>
<evidence type="ECO:0000313" key="3">
    <source>
        <dbReference type="EMBL" id="OAQ14303.1"/>
    </source>
</evidence>
<dbReference type="SUPFAM" id="SSF63520">
    <property type="entry name" value="PTS-regulatory domain, PRD"/>
    <property type="match status" value="2"/>
</dbReference>
<feature type="domain" description="PRD" evidence="2">
    <location>
        <begin position="66"/>
        <end position="170"/>
    </location>
</feature>
<feature type="domain" description="PRD" evidence="2">
    <location>
        <begin position="171"/>
        <end position="280"/>
    </location>
</feature>
<dbReference type="GO" id="GO:0006355">
    <property type="term" value="P:regulation of DNA-templated transcription"/>
    <property type="evidence" value="ECO:0007669"/>
    <property type="project" value="InterPro"/>
</dbReference>
<dbReference type="InterPro" id="IPR050661">
    <property type="entry name" value="BglG_antiterminators"/>
</dbReference>